<evidence type="ECO:0000313" key="5">
    <source>
        <dbReference type="Proteomes" id="UP000094578"/>
    </source>
</evidence>
<keyword evidence="5" id="KW-1185">Reference proteome</keyword>
<gene>
    <name evidence="4" type="primary">rfbD</name>
    <name evidence="4" type="ORF">PTI45_03242</name>
</gene>
<sequence length="293" mass="33419">MKVLLFGSTGMLGQALVIELKKRNVTLYTASRENADFKVDFANKDSIETVLYKVKPDVIINTVANVNLQECENNPSIAYMINARAVSILAEYSLQHSTYLIQISTDHYYLNDHTKLHDELYPVRLVNEYARTKYAGECFALSSPKSLIIRTNIVGYRNKTNQPTFVEWVIKSLTNKESITLFNDFYTSSISVTQLSVILYDLLMKNVYGIFNIASKNVFSKQQFVQALSEKFDLDMSNSNTGSIHKNTQLMRADSLGLNVEKVEHVLGYEMPNLEQVVQDLYINYQEDLTSEI</sequence>
<dbReference type="PANTHER" id="PTHR10491:SF4">
    <property type="entry name" value="METHIONINE ADENOSYLTRANSFERASE 2 SUBUNIT BETA"/>
    <property type="match status" value="1"/>
</dbReference>
<proteinExistence type="inferred from homology"/>
<dbReference type="PANTHER" id="PTHR10491">
    <property type="entry name" value="DTDP-4-DEHYDRORHAMNOSE REDUCTASE"/>
    <property type="match status" value="1"/>
</dbReference>
<evidence type="ECO:0000256" key="2">
    <source>
        <dbReference type="RuleBase" id="RU364082"/>
    </source>
</evidence>
<dbReference type="Proteomes" id="UP000094578">
    <property type="component" value="Unassembled WGS sequence"/>
</dbReference>
<dbReference type="EMBL" id="MDER01000060">
    <property type="protein sequence ID" value="ODP27308.1"/>
    <property type="molecule type" value="Genomic_DNA"/>
</dbReference>
<reference evidence="4 5" key="1">
    <citation type="submission" date="2016-08" db="EMBL/GenBank/DDBJ databases">
        <title>Genome sequencing of Paenibacillus sp. TI45-13ar, isolated from Korean traditional nuruk.</title>
        <authorList>
            <person name="Kim S.-J."/>
        </authorList>
    </citation>
    <scope>NUCLEOTIDE SEQUENCE [LARGE SCALE GENOMIC DNA]</scope>
    <source>
        <strain evidence="4 5">TI45-13ar</strain>
    </source>
</reference>
<feature type="domain" description="RmlD-like substrate binding" evidence="3">
    <location>
        <begin position="1"/>
        <end position="283"/>
    </location>
</feature>
<evidence type="ECO:0000259" key="3">
    <source>
        <dbReference type="Pfam" id="PF04321"/>
    </source>
</evidence>
<keyword evidence="2" id="KW-0521">NADP</keyword>
<dbReference type="InterPro" id="IPR005913">
    <property type="entry name" value="dTDP_dehydrorham_reduct"/>
</dbReference>
<accession>A0A1E3L0J4</accession>
<organism evidence="4 5">
    <name type="scientific">Paenibacillus nuruki</name>
    <dbReference type="NCBI Taxonomy" id="1886670"/>
    <lineage>
        <taxon>Bacteria</taxon>
        <taxon>Bacillati</taxon>
        <taxon>Bacillota</taxon>
        <taxon>Bacilli</taxon>
        <taxon>Bacillales</taxon>
        <taxon>Paenibacillaceae</taxon>
        <taxon>Paenibacillus</taxon>
    </lineage>
</organism>
<evidence type="ECO:0000313" key="4">
    <source>
        <dbReference type="EMBL" id="ODP27308.1"/>
    </source>
</evidence>
<comment type="similarity">
    <text evidence="1 2">Belongs to the dTDP-4-dehydrorhamnose reductase family.</text>
</comment>
<dbReference type="InterPro" id="IPR029903">
    <property type="entry name" value="RmlD-like-bd"/>
</dbReference>
<dbReference type="AlphaFoldDB" id="A0A1E3L0J4"/>
<dbReference type="STRING" id="1886670.PTI45_03242"/>
<dbReference type="SUPFAM" id="SSF51735">
    <property type="entry name" value="NAD(P)-binding Rossmann-fold domains"/>
    <property type="match status" value="1"/>
</dbReference>
<keyword evidence="2 4" id="KW-0560">Oxidoreductase</keyword>
<dbReference type="Pfam" id="PF04321">
    <property type="entry name" value="RmlD_sub_bind"/>
    <property type="match status" value="1"/>
</dbReference>
<dbReference type="CDD" id="cd05254">
    <property type="entry name" value="dTDP_HR_like_SDR_e"/>
    <property type="match status" value="1"/>
</dbReference>
<dbReference type="Gene3D" id="3.40.50.720">
    <property type="entry name" value="NAD(P)-binding Rossmann-like Domain"/>
    <property type="match status" value="1"/>
</dbReference>
<dbReference type="Gene3D" id="3.90.25.10">
    <property type="entry name" value="UDP-galactose 4-epimerase, domain 1"/>
    <property type="match status" value="1"/>
</dbReference>
<dbReference type="InterPro" id="IPR036291">
    <property type="entry name" value="NAD(P)-bd_dom_sf"/>
</dbReference>
<protein>
    <recommendedName>
        <fullName evidence="2">dTDP-4-dehydrorhamnose reductase</fullName>
        <ecNumber evidence="2">1.1.1.133</ecNumber>
    </recommendedName>
</protein>
<dbReference type="EC" id="1.1.1.133" evidence="2"/>
<dbReference type="GO" id="GO:0008831">
    <property type="term" value="F:dTDP-4-dehydrorhamnose reductase activity"/>
    <property type="evidence" value="ECO:0007669"/>
    <property type="project" value="UniProtKB-EC"/>
</dbReference>
<name>A0A1E3L0J4_9BACL</name>
<comment type="caution">
    <text evidence="4">The sequence shown here is derived from an EMBL/GenBank/DDBJ whole genome shotgun (WGS) entry which is preliminary data.</text>
</comment>
<evidence type="ECO:0000256" key="1">
    <source>
        <dbReference type="ARBA" id="ARBA00010944"/>
    </source>
</evidence>
<dbReference type="GO" id="GO:0019305">
    <property type="term" value="P:dTDP-rhamnose biosynthetic process"/>
    <property type="evidence" value="ECO:0007669"/>
    <property type="project" value="UniProtKB-UniPathway"/>
</dbReference>
<comment type="function">
    <text evidence="2">Catalyzes the reduction of dTDP-6-deoxy-L-lyxo-4-hexulose to yield dTDP-L-rhamnose.</text>
</comment>
<dbReference type="RefSeq" id="WP_069328634.1">
    <property type="nucleotide sequence ID" value="NZ_MDER01000060.1"/>
</dbReference>
<dbReference type="UniPathway" id="UPA00124"/>
<comment type="pathway">
    <text evidence="2">Carbohydrate biosynthesis; dTDP-L-rhamnose biosynthesis.</text>
</comment>